<organism evidence="8 9">
    <name type="scientific">Adineta ricciae</name>
    <name type="common">Rotifer</name>
    <dbReference type="NCBI Taxonomy" id="249248"/>
    <lineage>
        <taxon>Eukaryota</taxon>
        <taxon>Metazoa</taxon>
        <taxon>Spiralia</taxon>
        <taxon>Gnathifera</taxon>
        <taxon>Rotifera</taxon>
        <taxon>Eurotatoria</taxon>
        <taxon>Bdelloidea</taxon>
        <taxon>Adinetida</taxon>
        <taxon>Adinetidae</taxon>
        <taxon>Adineta</taxon>
    </lineage>
</organism>
<dbReference type="EMBL" id="CAJNOJ010000069">
    <property type="protein sequence ID" value="CAF1023604.1"/>
    <property type="molecule type" value="Genomic_DNA"/>
</dbReference>
<dbReference type="EMBL" id="CAJNOR010001134">
    <property type="protein sequence ID" value="CAF1082577.1"/>
    <property type="molecule type" value="Genomic_DNA"/>
</dbReference>
<accession>A0A814MSK4</accession>
<feature type="domain" description="PIH1D1/2/3 CS-like" evidence="6">
    <location>
        <begin position="269"/>
        <end position="368"/>
    </location>
</feature>
<dbReference type="GO" id="GO:0060285">
    <property type="term" value="P:cilium-dependent cell motility"/>
    <property type="evidence" value="ECO:0007669"/>
    <property type="project" value="UniProtKB-UniRule"/>
</dbReference>
<evidence type="ECO:0000256" key="2">
    <source>
        <dbReference type="ARBA" id="ARBA00024190"/>
    </source>
</evidence>
<evidence type="ECO:0000313" key="7">
    <source>
        <dbReference type="EMBL" id="CAF1023604.1"/>
    </source>
</evidence>
<protein>
    <recommendedName>
        <fullName evidence="3">Protein kintoun</fullName>
    </recommendedName>
    <alternativeName>
        <fullName evidence="3">Dynein assembly factor 2, axonemal homolog</fullName>
    </alternativeName>
</protein>
<dbReference type="AlphaFoldDB" id="A0A814MSK4"/>
<feature type="compositionally biased region" description="Low complexity" evidence="4">
    <location>
        <begin position="709"/>
        <end position="721"/>
    </location>
</feature>
<reference evidence="8" key="1">
    <citation type="submission" date="2021-02" db="EMBL/GenBank/DDBJ databases">
        <authorList>
            <person name="Nowell W R."/>
        </authorList>
    </citation>
    <scope>NUCLEOTIDE SEQUENCE</scope>
</reference>
<comment type="function">
    <text evidence="3">Required for cytoplasmic pre-assembly of axonemal dyneins, thereby playing a central role in motility in cilia and flagella. Involved in pre-assembly of dynein arm complexes in the cytoplasm before intraflagellar transport loads them for the ciliary compartment.</text>
</comment>
<dbReference type="InterPro" id="IPR034727">
    <property type="entry name" value="Kintoun"/>
</dbReference>
<name>A0A814MSK4_ADIRI</name>
<dbReference type="Pfam" id="PF08190">
    <property type="entry name" value="PIH1"/>
    <property type="match status" value="1"/>
</dbReference>
<feature type="region of interest" description="Disordered" evidence="4">
    <location>
        <begin position="512"/>
        <end position="620"/>
    </location>
</feature>
<feature type="compositionally biased region" description="Polar residues" evidence="4">
    <location>
        <begin position="696"/>
        <end position="708"/>
    </location>
</feature>
<gene>
    <name evidence="7" type="ORF">EDS130_LOCUS16025</name>
    <name evidence="8" type="ORF">XAT740_LOCUS17402</name>
</gene>
<feature type="compositionally biased region" description="Low complexity" evidence="4">
    <location>
        <begin position="239"/>
        <end position="256"/>
    </location>
</feature>
<evidence type="ECO:0000313" key="9">
    <source>
        <dbReference type="Proteomes" id="UP000663828"/>
    </source>
</evidence>
<evidence type="ECO:0000259" key="5">
    <source>
        <dbReference type="Pfam" id="PF08190"/>
    </source>
</evidence>
<feature type="region of interest" description="Disordered" evidence="4">
    <location>
        <begin position="734"/>
        <end position="830"/>
    </location>
</feature>
<dbReference type="InterPro" id="IPR012981">
    <property type="entry name" value="PIH1_N"/>
</dbReference>
<comment type="subcellular location">
    <subcellularLocation>
        <location evidence="3">Cytoplasm</location>
    </subcellularLocation>
    <subcellularLocation>
        <location evidence="2">Dynein axonemal particle</location>
    </subcellularLocation>
</comment>
<comment type="caution">
    <text evidence="8">The sequence shown here is derived from an EMBL/GenBank/DDBJ whole genome shotgun (WGS) entry which is preliminary data.</text>
</comment>
<feature type="region of interest" description="Disordered" evidence="4">
    <location>
        <begin position="696"/>
        <end position="721"/>
    </location>
</feature>
<dbReference type="GO" id="GO:0120293">
    <property type="term" value="C:dynein axonemal particle"/>
    <property type="evidence" value="ECO:0007669"/>
    <property type="project" value="UniProtKB-SubCell"/>
</dbReference>
<dbReference type="Proteomes" id="UP000663852">
    <property type="component" value="Unassembled WGS sequence"/>
</dbReference>
<dbReference type="InterPro" id="IPR050734">
    <property type="entry name" value="PIH1/Kintoun_subfamily"/>
</dbReference>
<feature type="compositionally biased region" description="Basic residues" evidence="4">
    <location>
        <begin position="751"/>
        <end position="764"/>
    </location>
</feature>
<feature type="compositionally biased region" description="Polar residues" evidence="4">
    <location>
        <begin position="523"/>
        <end position="544"/>
    </location>
</feature>
<evidence type="ECO:0000256" key="1">
    <source>
        <dbReference type="ARBA" id="ARBA00022490"/>
    </source>
</evidence>
<keyword evidence="1 3" id="KW-0963">Cytoplasm</keyword>
<dbReference type="InterPro" id="IPR041442">
    <property type="entry name" value="PIH1D1/2/3_CS-like"/>
</dbReference>
<feature type="compositionally biased region" description="Polar residues" evidence="4">
    <location>
        <begin position="819"/>
        <end position="830"/>
    </location>
</feature>
<comment type="similarity">
    <text evidence="3">Belongs to the PIH1 family. Kintoun subfamily.</text>
</comment>
<dbReference type="Pfam" id="PF18201">
    <property type="entry name" value="PIH1_CS"/>
    <property type="match status" value="1"/>
</dbReference>
<dbReference type="HAMAP" id="MF_03069">
    <property type="entry name" value="Kintoun"/>
    <property type="match status" value="1"/>
</dbReference>
<dbReference type="CDD" id="cd06463">
    <property type="entry name" value="p23_like"/>
    <property type="match status" value="1"/>
</dbReference>
<dbReference type="GO" id="GO:0070286">
    <property type="term" value="P:axonemal dynein complex assembly"/>
    <property type="evidence" value="ECO:0007669"/>
    <property type="project" value="UniProtKB-UniRule"/>
</dbReference>
<evidence type="ECO:0000256" key="3">
    <source>
        <dbReference type="HAMAP-Rule" id="MF_03069"/>
    </source>
</evidence>
<dbReference type="PANTHER" id="PTHR22997">
    <property type="entry name" value="PIH1 DOMAIN-CONTAINING PROTEIN 1"/>
    <property type="match status" value="1"/>
</dbReference>
<feature type="compositionally biased region" description="Basic residues" evidence="4">
    <location>
        <begin position="568"/>
        <end position="583"/>
    </location>
</feature>
<evidence type="ECO:0000259" key="6">
    <source>
        <dbReference type="Pfam" id="PF18201"/>
    </source>
</evidence>
<feature type="domain" description="PIH1 N-terminal" evidence="5">
    <location>
        <begin position="43"/>
        <end position="205"/>
    </location>
</feature>
<dbReference type="PANTHER" id="PTHR22997:SF3">
    <property type="entry name" value="PROTEIN KINTOUN"/>
    <property type="match status" value="1"/>
</dbReference>
<sequence>MTASTFQDKLKDLNLTGDEMKRFSDAFQNAEFRKLFIQYAEELNDPKNRELYEQEIRAAEQQRGSDVTFIHPNAGHVLKTTIGDKTKCFINIAMNEHVDKPSYAKTDGPNGKKGAQWSLPHCLAGPHEDLDHESKSCTVYDVIFSPDTYRMGETNEKFMNMIDESALDSVEKNYNCKLDRKNVKRLKMKFKGVPKATILRKKQENFVEETEKQLKNETDEIIDKALSAAQNHKVILSNHNRSTNNNSSPPASITPPETNTPRTDENGFTVPTYRIVHRGEFDMQDCTNPLVSQVHSMRPKELLVEIDLPLCASSSNVDLDVCERSLKLHCDSPKYSLDLPLSYPVRESDSHARFDKKQRKLLVVLAVIKEMPAVIEMQTDTPPEETNEETAEVNSPIPATEPAPAIEKPANVVYTSIPFEYKQGSGHLAIVIYVKNVDESSFKLDNDGQHVTIQLSSLGSGFYPLQHQLCLDFDEPMTFDTAESSSSIKFNDDNVLVILKKTSNNKQIDHFQSSVNRDDMKTHYSTVSNTPAPDKASTSSTQAMTKDDFLVSRSDSSTSLNGEQPKQLTKKQAKKMAKQKRKNSLTAPDSNDKLSNKISTISLESNTDEEKEEDKLPEMPKSIARPTAYRRHMSESQVELGLTSNGEFKLKGILKNSTKYRSYSASFSENFDNSNNDNQHEEPVFEACSTVDDLTSSNENNSIVTSPDSGGSSSLCTTPSSSLNVKHVTFNNQVSRKTFKPGGPVSGMRKLSSHQQRKLKKRKRQDSLNSQSSDPDDSTSEKNKSANQSNEYKNPVEFQDVIARQASGIASSKSEDGNASKTKSAVQFTNPLIFELDN</sequence>
<feature type="region of interest" description="Disordered" evidence="4">
    <location>
        <begin position="239"/>
        <end position="268"/>
    </location>
</feature>
<dbReference type="Proteomes" id="UP000663828">
    <property type="component" value="Unassembled WGS sequence"/>
</dbReference>
<evidence type="ECO:0000256" key="4">
    <source>
        <dbReference type="SAM" id="MobiDB-lite"/>
    </source>
</evidence>
<evidence type="ECO:0000313" key="8">
    <source>
        <dbReference type="EMBL" id="CAF1082577.1"/>
    </source>
</evidence>
<feature type="compositionally biased region" description="Polar residues" evidence="4">
    <location>
        <begin position="596"/>
        <end position="605"/>
    </location>
</feature>
<dbReference type="OrthoDB" id="546764at2759"/>
<feature type="compositionally biased region" description="Polar residues" evidence="4">
    <location>
        <begin position="553"/>
        <end position="562"/>
    </location>
</feature>
<proteinExistence type="inferred from homology"/>
<keyword evidence="9" id="KW-1185">Reference proteome</keyword>